<accession>A0A364Y104</accession>
<sequence length="161" mass="18159">MTLEKQIRYLIILFIVGLVFSGVTAFPIETLLAFGKQCLDNLKIDNSLSQWINFVYKGVTEMNKRFPFMAYGTDWLAFAHLVIAVVFIGPLRDPIKNIWVIQFGLIACVAIFPLAIIAGGVRGIPMFWRLIDCSFGVIGGILLWICYQKILKLEKIKTALS</sequence>
<protein>
    <submittedName>
        <fullName evidence="2">Uncharacterized protein</fullName>
    </submittedName>
</protein>
<proteinExistence type="predicted"/>
<dbReference type="Proteomes" id="UP000251889">
    <property type="component" value="Unassembled WGS sequence"/>
</dbReference>
<dbReference type="EMBL" id="QMFY01000007">
    <property type="protein sequence ID" value="RAW00355.1"/>
    <property type="molecule type" value="Genomic_DNA"/>
</dbReference>
<dbReference type="OrthoDB" id="190649at2"/>
<dbReference type="AlphaFoldDB" id="A0A364Y104"/>
<evidence type="ECO:0000313" key="3">
    <source>
        <dbReference type="Proteomes" id="UP000251889"/>
    </source>
</evidence>
<evidence type="ECO:0000256" key="1">
    <source>
        <dbReference type="SAM" id="Phobius"/>
    </source>
</evidence>
<keyword evidence="3" id="KW-1185">Reference proteome</keyword>
<evidence type="ECO:0000313" key="2">
    <source>
        <dbReference type="EMBL" id="RAW00355.1"/>
    </source>
</evidence>
<keyword evidence="1" id="KW-0812">Transmembrane</keyword>
<gene>
    <name evidence="2" type="ORF">DQQ10_14980</name>
</gene>
<name>A0A364Y104_9BACT</name>
<keyword evidence="1" id="KW-0472">Membrane</keyword>
<feature type="transmembrane region" description="Helical" evidence="1">
    <location>
        <begin position="127"/>
        <end position="147"/>
    </location>
</feature>
<organism evidence="2 3">
    <name type="scientific">Pseudochryseolinea flava</name>
    <dbReference type="NCBI Taxonomy" id="2059302"/>
    <lineage>
        <taxon>Bacteria</taxon>
        <taxon>Pseudomonadati</taxon>
        <taxon>Bacteroidota</taxon>
        <taxon>Cytophagia</taxon>
        <taxon>Cytophagales</taxon>
        <taxon>Fulvivirgaceae</taxon>
        <taxon>Pseudochryseolinea</taxon>
    </lineage>
</organism>
<dbReference type="RefSeq" id="WP_112747697.1">
    <property type="nucleotide sequence ID" value="NZ_QMFY01000007.1"/>
</dbReference>
<keyword evidence="1" id="KW-1133">Transmembrane helix</keyword>
<feature type="transmembrane region" description="Helical" evidence="1">
    <location>
        <begin position="68"/>
        <end position="91"/>
    </location>
</feature>
<feature type="transmembrane region" description="Helical" evidence="1">
    <location>
        <begin position="98"/>
        <end position="121"/>
    </location>
</feature>
<feature type="transmembrane region" description="Helical" evidence="1">
    <location>
        <begin position="7"/>
        <end position="26"/>
    </location>
</feature>
<reference evidence="2 3" key="1">
    <citation type="submission" date="2018-06" db="EMBL/GenBank/DDBJ databases">
        <title>Chryseolinea flavus sp. nov., a member of the phylum Bacteroidetes isolated from soil.</title>
        <authorList>
            <person name="Li Y."/>
            <person name="Wang J."/>
        </authorList>
    </citation>
    <scope>NUCLEOTIDE SEQUENCE [LARGE SCALE GENOMIC DNA]</scope>
    <source>
        <strain evidence="2 3">SDU1-6</strain>
    </source>
</reference>
<comment type="caution">
    <text evidence="2">The sequence shown here is derived from an EMBL/GenBank/DDBJ whole genome shotgun (WGS) entry which is preliminary data.</text>
</comment>